<dbReference type="PROSITE" id="PS50966">
    <property type="entry name" value="ZF_SWIM"/>
    <property type="match status" value="1"/>
</dbReference>
<dbReference type="SMART" id="SM00575">
    <property type="entry name" value="ZnF_PMZ"/>
    <property type="match status" value="1"/>
</dbReference>
<dbReference type="PANTHER" id="PTHR31973:SF195">
    <property type="entry name" value="MUDR FAMILY TRANSPOSASE"/>
    <property type="match status" value="1"/>
</dbReference>
<evidence type="ECO:0000313" key="7">
    <source>
        <dbReference type="Proteomes" id="UP000032141"/>
    </source>
</evidence>
<sequence length="426" mass="48837">MEVLCVCGQWRSKDAFQWEFHVDLNRNASFISIEEDLQFEDLMKIVSEDFKEEVIGLSYGMSLDIKSTVEGFPPISVANTRHLRSFLGKSRSFDGTCRLCVKVNADSASCNNQASDTFASPVSTVQREIQVHTDPASCNRQTSDTFASHVPLNATPVFCSTVKREKQREKQRLLYEDFFVVKKYVHEHTYDTTHRNANHRQASAKLLGSLICSNYGEKKEGLKLKQIIEQVRILHGVHINYKQAWRVKEEAQFLVRGTPEDSYYNLSRWLYKVTETNPDSLTYQQVDAAGKFKYAFVAFGPSIRGFSLMRKVIAVDVVDAENGASWKWFFRGLSQMIPGALDLVKMVLNVYQVDQNEFEVKDETMKYVVDLEKWHCTCNVFDIDKIPCIHAIAAAKYIKRNENRYVDTSHLTETWAKAYAESIHPG</sequence>
<dbReference type="GO" id="GO:0008270">
    <property type="term" value="F:zinc ion binding"/>
    <property type="evidence" value="ECO:0007669"/>
    <property type="project" value="UniProtKB-KW"/>
</dbReference>
<evidence type="ECO:0000256" key="1">
    <source>
        <dbReference type="ARBA" id="ARBA00022723"/>
    </source>
</evidence>
<proteinExistence type="predicted"/>
<evidence type="ECO:0000256" key="3">
    <source>
        <dbReference type="ARBA" id="ARBA00022833"/>
    </source>
</evidence>
<keyword evidence="2 4" id="KW-0863">Zinc-finger</keyword>
<accession>A0A0D3ABS1</accession>
<evidence type="ECO:0000259" key="5">
    <source>
        <dbReference type="PROSITE" id="PS50966"/>
    </source>
</evidence>
<organism evidence="6 7">
    <name type="scientific">Brassica oleracea var. oleracea</name>
    <dbReference type="NCBI Taxonomy" id="109376"/>
    <lineage>
        <taxon>Eukaryota</taxon>
        <taxon>Viridiplantae</taxon>
        <taxon>Streptophyta</taxon>
        <taxon>Embryophyta</taxon>
        <taxon>Tracheophyta</taxon>
        <taxon>Spermatophyta</taxon>
        <taxon>Magnoliopsida</taxon>
        <taxon>eudicotyledons</taxon>
        <taxon>Gunneridae</taxon>
        <taxon>Pentapetalae</taxon>
        <taxon>rosids</taxon>
        <taxon>malvids</taxon>
        <taxon>Brassicales</taxon>
        <taxon>Brassicaceae</taxon>
        <taxon>Brassiceae</taxon>
        <taxon>Brassica</taxon>
    </lineage>
</organism>
<protein>
    <recommendedName>
        <fullName evidence="5">SWIM-type domain-containing protein</fullName>
    </recommendedName>
</protein>
<dbReference type="HOGENOM" id="CLU_051575_0_0_1"/>
<dbReference type="Proteomes" id="UP000032141">
    <property type="component" value="Chromosome C1"/>
</dbReference>
<feature type="domain" description="SWIM-type" evidence="5">
    <location>
        <begin position="367"/>
        <end position="399"/>
    </location>
</feature>
<dbReference type="Gramene" id="Bo1g105820.1">
    <property type="protein sequence ID" value="Bo1g105820.1"/>
    <property type="gene ID" value="Bo1g105820"/>
</dbReference>
<dbReference type="PANTHER" id="PTHR31973">
    <property type="entry name" value="POLYPROTEIN, PUTATIVE-RELATED"/>
    <property type="match status" value="1"/>
</dbReference>
<dbReference type="InterPro" id="IPR007527">
    <property type="entry name" value="Znf_SWIM"/>
</dbReference>
<dbReference type="EnsemblPlants" id="Bo1g105820.1">
    <property type="protein sequence ID" value="Bo1g105820.1"/>
    <property type="gene ID" value="Bo1g105820"/>
</dbReference>
<dbReference type="AlphaFoldDB" id="A0A0D3ABS1"/>
<evidence type="ECO:0000256" key="2">
    <source>
        <dbReference type="ARBA" id="ARBA00022771"/>
    </source>
</evidence>
<dbReference type="STRING" id="109376.A0A0D3ABS1"/>
<keyword evidence="1" id="KW-0479">Metal-binding</keyword>
<reference evidence="6" key="2">
    <citation type="submission" date="2015-03" db="UniProtKB">
        <authorList>
            <consortium name="EnsemblPlants"/>
        </authorList>
    </citation>
    <scope>IDENTIFICATION</scope>
</reference>
<evidence type="ECO:0000256" key="4">
    <source>
        <dbReference type="PROSITE-ProRule" id="PRU00325"/>
    </source>
</evidence>
<dbReference type="InterPro" id="IPR006564">
    <property type="entry name" value="Znf_PMZ"/>
</dbReference>
<evidence type="ECO:0000313" key="6">
    <source>
        <dbReference type="EnsemblPlants" id="Bo1g105820.1"/>
    </source>
</evidence>
<keyword evidence="7" id="KW-1185">Reference proteome</keyword>
<reference evidence="6 7" key="1">
    <citation type="journal article" date="2014" name="Genome Biol.">
        <title>Transcriptome and methylome profiling reveals relics of genome dominance in the mesopolyploid Brassica oleracea.</title>
        <authorList>
            <person name="Parkin I.A."/>
            <person name="Koh C."/>
            <person name="Tang H."/>
            <person name="Robinson S.J."/>
            <person name="Kagale S."/>
            <person name="Clarke W.E."/>
            <person name="Town C.D."/>
            <person name="Nixon J."/>
            <person name="Krishnakumar V."/>
            <person name="Bidwell S.L."/>
            <person name="Denoeud F."/>
            <person name="Belcram H."/>
            <person name="Links M.G."/>
            <person name="Just J."/>
            <person name="Clarke C."/>
            <person name="Bender T."/>
            <person name="Huebert T."/>
            <person name="Mason A.S."/>
            <person name="Pires J.C."/>
            <person name="Barker G."/>
            <person name="Moore J."/>
            <person name="Walley P.G."/>
            <person name="Manoli S."/>
            <person name="Batley J."/>
            <person name="Edwards D."/>
            <person name="Nelson M.N."/>
            <person name="Wang X."/>
            <person name="Paterson A.H."/>
            <person name="King G."/>
            <person name="Bancroft I."/>
            <person name="Chalhoub B."/>
            <person name="Sharpe A.G."/>
        </authorList>
    </citation>
    <scope>NUCLEOTIDE SEQUENCE</scope>
    <source>
        <strain evidence="6 7">cv. TO1000</strain>
    </source>
</reference>
<keyword evidence="3" id="KW-0862">Zinc</keyword>
<name>A0A0D3ABS1_BRAOL</name>
<dbReference type="Pfam" id="PF04434">
    <property type="entry name" value="SWIM"/>
    <property type="match status" value="1"/>
</dbReference>